<evidence type="ECO:0000313" key="3">
    <source>
        <dbReference type="Proteomes" id="UP000187406"/>
    </source>
</evidence>
<dbReference type="CDD" id="cd09279">
    <property type="entry name" value="RNase_HI_like"/>
    <property type="match status" value="1"/>
</dbReference>
<feature type="domain" description="RNase H type-1" evidence="1">
    <location>
        <begin position="11"/>
        <end position="97"/>
    </location>
</feature>
<comment type="caution">
    <text evidence="2">The sequence shown here is derived from an EMBL/GenBank/DDBJ whole genome shotgun (WGS) entry which is preliminary data.</text>
</comment>
<proteinExistence type="predicted"/>
<accession>A0A1Q3B9L1</accession>
<evidence type="ECO:0000259" key="1">
    <source>
        <dbReference type="Pfam" id="PF13456"/>
    </source>
</evidence>
<dbReference type="InParanoid" id="A0A1Q3B9L1"/>
<keyword evidence="3" id="KW-1185">Reference proteome</keyword>
<feature type="non-terminal residue" evidence="2">
    <location>
        <position position="100"/>
    </location>
</feature>
<name>A0A1Q3B9L1_CEPFO</name>
<protein>
    <submittedName>
        <fullName evidence="2">RVT_3 domain-containing protein</fullName>
    </submittedName>
</protein>
<dbReference type="Gene3D" id="3.30.420.10">
    <property type="entry name" value="Ribonuclease H-like superfamily/Ribonuclease H"/>
    <property type="match status" value="1"/>
</dbReference>
<dbReference type="OrthoDB" id="910574at2759"/>
<dbReference type="AlphaFoldDB" id="A0A1Q3B9L1"/>
<dbReference type="SUPFAM" id="SSF53098">
    <property type="entry name" value="Ribonuclease H-like"/>
    <property type="match status" value="1"/>
</dbReference>
<dbReference type="GO" id="GO:0004523">
    <property type="term" value="F:RNA-DNA hybrid ribonuclease activity"/>
    <property type="evidence" value="ECO:0007669"/>
    <property type="project" value="InterPro"/>
</dbReference>
<reference evidence="3" key="1">
    <citation type="submission" date="2016-04" db="EMBL/GenBank/DDBJ databases">
        <title>Cephalotus genome sequencing.</title>
        <authorList>
            <person name="Fukushima K."/>
            <person name="Hasebe M."/>
            <person name="Fang X."/>
        </authorList>
    </citation>
    <scope>NUCLEOTIDE SEQUENCE [LARGE SCALE GENOMIC DNA]</scope>
    <source>
        <strain evidence="3">cv. St1</strain>
    </source>
</reference>
<dbReference type="GO" id="GO:0003676">
    <property type="term" value="F:nucleic acid binding"/>
    <property type="evidence" value="ECO:0007669"/>
    <property type="project" value="InterPro"/>
</dbReference>
<sequence length="100" mass="10987">ITLPELWSLHVDGSSSQQGSGADIILTSPEGWELEYTIRFGFAVTNNTTEYEAFISGLKIVRHLQVDKLKAHTDSQLVANQVQGVFDTKEASMASYLGEV</sequence>
<gene>
    <name evidence="2" type="ORF">CFOL_v3_08062</name>
</gene>
<dbReference type="InterPro" id="IPR012337">
    <property type="entry name" value="RNaseH-like_sf"/>
</dbReference>
<evidence type="ECO:0000313" key="2">
    <source>
        <dbReference type="EMBL" id="GAV64544.1"/>
    </source>
</evidence>
<dbReference type="PANTHER" id="PTHR48475">
    <property type="entry name" value="RIBONUCLEASE H"/>
    <property type="match status" value="1"/>
</dbReference>
<dbReference type="InterPro" id="IPR036397">
    <property type="entry name" value="RNaseH_sf"/>
</dbReference>
<feature type="non-terminal residue" evidence="2">
    <location>
        <position position="1"/>
    </location>
</feature>
<dbReference type="Pfam" id="PF13456">
    <property type="entry name" value="RVT_3"/>
    <property type="match status" value="1"/>
</dbReference>
<dbReference type="PANTHER" id="PTHR48475:SF2">
    <property type="entry name" value="RIBONUCLEASE H"/>
    <property type="match status" value="1"/>
</dbReference>
<dbReference type="InterPro" id="IPR002156">
    <property type="entry name" value="RNaseH_domain"/>
</dbReference>
<dbReference type="EMBL" id="BDDD01000353">
    <property type="protein sequence ID" value="GAV64544.1"/>
    <property type="molecule type" value="Genomic_DNA"/>
</dbReference>
<organism evidence="2 3">
    <name type="scientific">Cephalotus follicularis</name>
    <name type="common">Albany pitcher plant</name>
    <dbReference type="NCBI Taxonomy" id="3775"/>
    <lineage>
        <taxon>Eukaryota</taxon>
        <taxon>Viridiplantae</taxon>
        <taxon>Streptophyta</taxon>
        <taxon>Embryophyta</taxon>
        <taxon>Tracheophyta</taxon>
        <taxon>Spermatophyta</taxon>
        <taxon>Magnoliopsida</taxon>
        <taxon>eudicotyledons</taxon>
        <taxon>Gunneridae</taxon>
        <taxon>Pentapetalae</taxon>
        <taxon>rosids</taxon>
        <taxon>fabids</taxon>
        <taxon>Oxalidales</taxon>
        <taxon>Cephalotaceae</taxon>
        <taxon>Cephalotus</taxon>
    </lineage>
</organism>
<dbReference type="Proteomes" id="UP000187406">
    <property type="component" value="Unassembled WGS sequence"/>
</dbReference>